<evidence type="ECO:0000313" key="1">
    <source>
        <dbReference type="EMBL" id="OYR56661.1"/>
    </source>
</evidence>
<sequence>MNKSWWTLRYGLFENSVGDNGDIVNHGEIPLRTLTIDGDTYQIDSDGSDDRDLDREASEIGLIGSNTARTPTLNALEDAGIDYEQTGTLTAKRGNRSQEASVYEYEKDGEMRWMVEWSERAGIDEARFCSLIFDREPGQTRLSHGVEIYDQRRTDRVQALFEQ</sequence>
<reference evidence="1 2" key="1">
    <citation type="journal article" date="2014" name="Front. Microbiol.">
        <title>Population and genomic analysis of the genus Halorubrum.</title>
        <authorList>
            <person name="Fullmer M.S."/>
            <person name="Soucy S.M."/>
            <person name="Swithers K.S."/>
            <person name="Makkay A.M."/>
            <person name="Wheeler R."/>
            <person name="Ventosa A."/>
            <person name="Gogarten J.P."/>
            <person name="Papke R.T."/>
        </authorList>
    </citation>
    <scope>NUCLEOTIDE SEQUENCE [LARGE SCALE GENOMIC DNA]</scope>
    <source>
        <strain evidence="1 2">Cb34</strain>
    </source>
</reference>
<dbReference type="Proteomes" id="UP000216308">
    <property type="component" value="Unassembled WGS sequence"/>
</dbReference>
<protein>
    <submittedName>
        <fullName evidence="1">Uncharacterized protein</fullName>
    </submittedName>
</protein>
<name>A0A256IJD1_9EURY</name>
<keyword evidence="2" id="KW-1185">Reference proteome</keyword>
<evidence type="ECO:0000313" key="2">
    <source>
        <dbReference type="Proteomes" id="UP000216308"/>
    </source>
</evidence>
<gene>
    <name evidence="1" type="ORF">DJ70_08065</name>
</gene>
<dbReference type="EMBL" id="NHPJ01000081">
    <property type="protein sequence ID" value="OYR56661.1"/>
    <property type="molecule type" value="Genomic_DNA"/>
</dbReference>
<proteinExistence type="predicted"/>
<comment type="caution">
    <text evidence="1">The sequence shown here is derived from an EMBL/GenBank/DDBJ whole genome shotgun (WGS) entry which is preliminary data.</text>
</comment>
<accession>A0A256IJD1</accession>
<dbReference type="AlphaFoldDB" id="A0A256IJD1"/>
<organism evidence="1 2">
    <name type="scientific">Halorubrum halodurans</name>
    <dbReference type="NCBI Taxonomy" id="1383851"/>
    <lineage>
        <taxon>Archaea</taxon>
        <taxon>Methanobacteriati</taxon>
        <taxon>Methanobacteriota</taxon>
        <taxon>Stenosarchaea group</taxon>
        <taxon>Halobacteria</taxon>
        <taxon>Halobacteriales</taxon>
        <taxon>Haloferacaceae</taxon>
        <taxon>Halorubrum</taxon>
    </lineage>
</organism>